<organism evidence="2 3">
    <name type="scientific">Gigaspora margarita</name>
    <dbReference type="NCBI Taxonomy" id="4874"/>
    <lineage>
        <taxon>Eukaryota</taxon>
        <taxon>Fungi</taxon>
        <taxon>Fungi incertae sedis</taxon>
        <taxon>Mucoromycota</taxon>
        <taxon>Glomeromycotina</taxon>
        <taxon>Glomeromycetes</taxon>
        <taxon>Diversisporales</taxon>
        <taxon>Gigasporaceae</taxon>
        <taxon>Gigaspora</taxon>
    </lineage>
</organism>
<proteinExistence type="predicted"/>
<name>A0ABN7URG4_GIGMA</name>
<protein>
    <submittedName>
        <fullName evidence="2">8750_t:CDS:1</fullName>
    </submittedName>
</protein>
<dbReference type="EMBL" id="CAJVQB010004719">
    <property type="protein sequence ID" value="CAG8643564.1"/>
    <property type="molecule type" value="Genomic_DNA"/>
</dbReference>
<comment type="caution">
    <text evidence="2">The sequence shown here is derived from an EMBL/GenBank/DDBJ whole genome shotgun (WGS) entry which is preliminary data.</text>
</comment>
<accession>A0ABN7URG4</accession>
<feature type="region of interest" description="Disordered" evidence="1">
    <location>
        <begin position="73"/>
        <end position="95"/>
    </location>
</feature>
<keyword evidence="3" id="KW-1185">Reference proteome</keyword>
<gene>
    <name evidence="2" type="ORF">GMARGA_LOCUS8972</name>
</gene>
<evidence type="ECO:0000313" key="2">
    <source>
        <dbReference type="EMBL" id="CAG8643564.1"/>
    </source>
</evidence>
<evidence type="ECO:0000313" key="3">
    <source>
        <dbReference type="Proteomes" id="UP000789901"/>
    </source>
</evidence>
<sequence length="259" mass="29267">MNVNINIYMNINIKIHINVGINIHMNVGINIGINIDTNNVCDTDDQTTQRADSIDLDDLPTSTQNVKKLKLPKIPQGTSIPKQVTAPCKDPQESLQKPDLAQVNEHTNEQNKDVVMDRSNTLEQERQALLVDESIFFDFEVTELGPPNSEDSMTPITGKTQTNINMTTESSMDWPDIVRTRVANKSIDLREEELDATKWNYDTILQAFSNIKEPEATKTKRAKLQLPKDKETLPEDIKIIDEAPQIPIAKYNIINSTLE</sequence>
<reference evidence="2 3" key="1">
    <citation type="submission" date="2021-06" db="EMBL/GenBank/DDBJ databases">
        <authorList>
            <person name="Kallberg Y."/>
            <person name="Tangrot J."/>
            <person name="Rosling A."/>
        </authorList>
    </citation>
    <scope>NUCLEOTIDE SEQUENCE [LARGE SCALE GENOMIC DNA]</scope>
    <source>
        <strain evidence="2 3">120-4 pot B 10/14</strain>
    </source>
</reference>
<dbReference type="Proteomes" id="UP000789901">
    <property type="component" value="Unassembled WGS sequence"/>
</dbReference>
<evidence type="ECO:0000256" key="1">
    <source>
        <dbReference type="SAM" id="MobiDB-lite"/>
    </source>
</evidence>